<feature type="repeat" description="TPR" evidence="3">
    <location>
        <begin position="60"/>
        <end position="93"/>
    </location>
</feature>
<evidence type="ECO:0000256" key="2">
    <source>
        <dbReference type="ARBA" id="ARBA00022803"/>
    </source>
</evidence>
<protein>
    <submittedName>
        <fullName evidence="5">Tetratricopeptide repeat protein</fullName>
    </submittedName>
</protein>
<comment type="caution">
    <text evidence="5">The sequence shown here is derived from an EMBL/GenBank/DDBJ whole genome shotgun (WGS) entry which is preliminary data.</text>
</comment>
<reference evidence="5" key="1">
    <citation type="submission" date="2022-12" db="EMBL/GenBank/DDBJ databases">
        <title>Phocaeicola acetigenes sp. nov., isolated feces from a healthy human.</title>
        <authorList>
            <person name="Do H."/>
            <person name="Ha Y.B."/>
            <person name="Kim J.-S."/>
            <person name="Suh M.K."/>
            <person name="Kim H.S."/>
            <person name="Lee J.-S."/>
        </authorList>
    </citation>
    <scope>NUCLEOTIDE SEQUENCE</scope>
    <source>
        <strain evidence="5">KGMB11183</strain>
    </source>
</reference>
<feature type="signal peptide" evidence="4">
    <location>
        <begin position="1"/>
        <end position="19"/>
    </location>
</feature>
<proteinExistence type="predicted"/>
<dbReference type="Pfam" id="PF13181">
    <property type="entry name" value="TPR_8"/>
    <property type="match status" value="2"/>
</dbReference>
<keyword evidence="4" id="KW-0732">Signal</keyword>
<dbReference type="PROSITE" id="PS50293">
    <property type="entry name" value="TPR_REGION"/>
    <property type="match status" value="1"/>
</dbReference>
<name>A0ABT4PKA4_9BACT</name>
<dbReference type="SMART" id="SM00028">
    <property type="entry name" value="TPR"/>
    <property type="match status" value="6"/>
</dbReference>
<dbReference type="Proteomes" id="UP001141933">
    <property type="component" value="Unassembled WGS sequence"/>
</dbReference>
<sequence>MRRFVLVCLCLLSLGSLCAQKSYKEVVGRAMDCVLKDSLAEAETLFREALKMDPSSARNALLFSNLGTVQKRMGKTDEAIESYTMALNITPYATAILLNRAALYLDKNLIDKAYLDYCNVIDLLPENEEARLFRAYIYMQRREYKEARIDYNIILSKDLKNKTARIGLAMLDQKEGKYTAARDGLNLLIEEYPTDVSLFKMRANLETELQYPDAALLDLEEAARLDSQDAEVFLMIGDVKLGQEKKKEALAAYEKAIELGIPRIELMEKIKQCK</sequence>
<organism evidence="5 6">
    <name type="scientific">Phocaeicola acetigenes</name>
    <dbReference type="NCBI Taxonomy" id="3016083"/>
    <lineage>
        <taxon>Bacteria</taxon>
        <taxon>Pseudomonadati</taxon>
        <taxon>Bacteroidota</taxon>
        <taxon>Bacteroidia</taxon>
        <taxon>Bacteroidales</taxon>
        <taxon>Bacteroidaceae</taxon>
        <taxon>Phocaeicola</taxon>
    </lineage>
</organism>
<dbReference type="RefSeq" id="WP_269878807.1">
    <property type="nucleotide sequence ID" value="NZ_JAPZVM010000012.1"/>
</dbReference>
<accession>A0ABT4PKA4</accession>
<keyword evidence="2 3" id="KW-0802">TPR repeat</keyword>
<evidence type="ECO:0000313" key="5">
    <source>
        <dbReference type="EMBL" id="MCZ8373474.1"/>
    </source>
</evidence>
<dbReference type="InterPro" id="IPR019734">
    <property type="entry name" value="TPR_rpt"/>
</dbReference>
<evidence type="ECO:0000256" key="4">
    <source>
        <dbReference type="SAM" id="SignalP"/>
    </source>
</evidence>
<dbReference type="EMBL" id="JAPZVM010000012">
    <property type="protein sequence ID" value="MCZ8373474.1"/>
    <property type="molecule type" value="Genomic_DNA"/>
</dbReference>
<gene>
    <name evidence="5" type="ORF">O6P32_12285</name>
</gene>
<keyword evidence="1" id="KW-0677">Repeat</keyword>
<evidence type="ECO:0000313" key="6">
    <source>
        <dbReference type="Proteomes" id="UP001141933"/>
    </source>
</evidence>
<evidence type="ECO:0000256" key="1">
    <source>
        <dbReference type="ARBA" id="ARBA00022737"/>
    </source>
</evidence>
<dbReference type="PANTHER" id="PTHR44858:SF1">
    <property type="entry name" value="UDP-N-ACETYLGLUCOSAMINE--PEPTIDE N-ACETYLGLUCOSAMINYLTRANSFERASE SPINDLY-RELATED"/>
    <property type="match status" value="1"/>
</dbReference>
<dbReference type="PANTHER" id="PTHR44858">
    <property type="entry name" value="TETRATRICOPEPTIDE REPEAT PROTEIN 6"/>
    <property type="match status" value="1"/>
</dbReference>
<dbReference type="InterPro" id="IPR050498">
    <property type="entry name" value="Ycf3"/>
</dbReference>
<dbReference type="SUPFAM" id="SSF48452">
    <property type="entry name" value="TPR-like"/>
    <property type="match status" value="1"/>
</dbReference>
<dbReference type="Gene3D" id="1.25.40.10">
    <property type="entry name" value="Tetratricopeptide repeat domain"/>
    <property type="match status" value="2"/>
</dbReference>
<evidence type="ECO:0000256" key="3">
    <source>
        <dbReference type="PROSITE-ProRule" id="PRU00339"/>
    </source>
</evidence>
<keyword evidence="6" id="KW-1185">Reference proteome</keyword>
<dbReference type="Pfam" id="PF13174">
    <property type="entry name" value="TPR_6"/>
    <property type="match status" value="1"/>
</dbReference>
<dbReference type="PROSITE" id="PS50005">
    <property type="entry name" value="TPR"/>
    <property type="match status" value="2"/>
</dbReference>
<feature type="repeat" description="TPR" evidence="3">
    <location>
        <begin position="230"/>
        <end position="263"/>
    </location>
</feature>
<feature type="chain" id="PRO_5045250664" evidence="4">
    <location>
        <begin position="20"/>
        <end position="274"/>
    </location>
</feature>
<dbReference type="InterPro" id="IPR011990">
    <property type="entry name" value="TPR-like_helical_dom_sf"/>
</dbReference>